<evidence type="ECO:0000256" key="6">
    <source>
        <dbReference type="ARBA" id="ARBA00022691"/>
    </source>
</evidence>
<evidence type="ECO:0000256" key="2">
    <source>
        <dbReference type="ARBA" id="ARBA00005369"/>
    </source>
</evidence>
<dbReference type="HAMAP" id="MF_00090">
    <property type="entry name" value="PIMT"/>
    <property type="match status" value="1"/>
</dbReference>
<name>A0ABX6YMN9_9MICO</name>
<keyword evidence="9" id="KW-1185">Reference proteome</keyword>
<dbReference type="GO" id="GO:0004719">
    <property type="term" value="F:protein-L-isoaspartate (D-aspartate) O-methyltransferase activity"/>
    <property type="evidence" value="ECO:0007669"/>
    <property type="project" value="UniProtKB-EC"/>
</dbReference>
<dbReference type="GO" id="GO:0032259">
    <property type="term" value="P:methylation"/>
    <property type="evidence" value="ECO:0007669"/>
    <property type="project" value="UniProtKB-KW"/>
</dbReference>
<evidence type="ECO:0000256" key="7">
    <source>
        <dbReference type="HAMAP-Rule" id="MF_00090"/>
    </source>
</evidence>
<feature type="active site" evidence="7">
    <location>
        <position position="63"/>
    </location>
</feature>
<dbReference type="EMBL" id="CP061169">
    <property type="protein sequence ID" value="QPZ39955.1"/>
    <property type="molecule type" value="Genomic_DNA"/>
</dbReference>
<dbReference type="SUPFAM" id="SSF53335">
    <property type="entry name" value="S-adenosyl-L-methionine-dependent methyltransferases"/>
    <property type="match status" value="1"/>
</dbReference>
<proteinExistence type="inferred from homology"/>
<dbReference type="Pfam" id="PF01135">
    <property type="entry name" value="PCMT"/>
    <property type="match status" value="1"/>
</dbReference>
<keyword evidence="4 7" id="KW-0489">Methyltransferase</keyword>
<comment type="subcellular location">
    <subcellularLocation>
        <location evidence="1 7">Cytoplasm</location>
    </subcellularLocation>
</comment>
<reference evidence="8 9" key="1">
    <citation type="submission" date="2020-12" db="EMBL/GenBank/DDBJ databases">
        <title>Microbacterium sp. HY060.</title>
        <authorList>
            <person name="Zhou J."/>
        </authorList>
    </citation>
    <scope>NUCLEOTIDE SEQUENCE [LARGE SCALE GENOMIC DNA]</scope>
    <source>
        <strain evidence="8 9">HY60</strain>
    </source>
</reference>
<dbReference type="RefSeq" id="WP_166989835.1">
    <property type="nucleotide sequence ID" value="NZ_CP061169.1"/>
</dbReference>
<evidence type="ECO:0000313" key="8">
    <source>
        <dbReference type="EMBL" id="QPZ39955.1"/>
    </source>
</evidence>
<comment type="similarity">
    <text evidence="2 7">Belongs to the methyltransferase superfamily. L-isoaspartyl/D-aspartyl protein methyltransferase family.</text>
</comment>
<dbReference type="InterPro" id="IPR029063">
    <property type="entry name" value="SAM-dependent_MTases_sf"/>
</dbReference>
<evidence type="ECO:0000256" key="5">
    <source>
        <dbReference type="ARBA" id="ARBA00022679"/>
    </source>
</evidence>
<keyword evidence="5 7" id="KW-0808">Transferase</keyword>
<evidence type="ECO:0000256" key="4">
    <source>
        <dbReference type="ARBA" id="ARBA00022603"/>
    </source>
</evidence>
<keyword evidence="6 7" id="KW-0949">S-adenosyl-L-methionine</keyword>
<gene>
    <name evidence="7" type="primary">pcm</name>
    <name evidence="8" type="ORF">HCR76_08050</name>
</gene>
<organism evidence="8 9">
    <name type="scientific">Paramicrobacterium chengjingii</name>
    <dbReference type="NCBI Taxonomy" id="2769067"/>
    <lineage>
        <taxon>Bacteria</taxon>
        <taxon>Bacillati</taxon>
        <taxon>Actinomycetota</taxon>
        <taxon>Actinomycetes</taxon>
        <taxon>Micrococcales</taxon>
        <taxon>Microbacteriaceae</taxon>
        <taxon>Paramicrobacterium</taxon>
    </lineage>
</organism>
<dbReference type="InterPro" id="IPR000682">
    <property type="entry name" value="PCMT"/>
</dbReference>
<comment type="catalytic activity">
    <reaction evidence="7">
        <text>[protein]-L-isoaspartate + S-adenosyl-L-methionine = [protein]-L-isoaspartate alpha-methyl ester + S-adenosyl-L-homocysteine</text>
        <dbReference type="Rhea" id="RHEA:12705"/>
        <dbReference type="Rhea" id="RHEA-COMP:12143"/>
        <dbReference type="Rhea" id="RHEA-COMP:12144"/>
        <dbReference type="ChEBI" id="CHEBI:57856"/>
        <dbReference type="ChEBI" id="CHEBI:59789"/>
        <dbReference type="ChEBI" id="CHEBI:90596"/>
        <dbReference type="ChEBI" id="CHEBI:90598"/>
        <dbReference type="EC" id="2.1.1.77"/>
    </reaction>
</comment>
<evidence type="ECO:0000313" key="9">
    <source>
        <dbReference type="Proteomes" id="UP000662814"/>
    </source>
</evidence>
<comment type="function">
    <text evidence="7">Catalyzes the methyl esterification of L-isoaspartyl residues in peptides and proteins that result from spontaneous decomposition of normal L-aspartyl and L-asparaginyl residues. It plays a role in the repair and/or degradation of damaged proteins.</text>
</comment>
<sequence>MGNEHEQARERMLRDHLVPRGITNVRVLAAMGAVPRELFVPENLRESAYGDHPLPLGNGQTISQPYVVALTVQEADIGSGDIVLDVGTGSGYEAAVASRIATRVVSIERIAELSERAEAVLRALGYDNIELLVGDGTQGATEHGPYDAIISAAAAERIPTTWTEQLAPHGRIIAPIGGRNGQRLRSVQRDSESSYIETDLGGVRFVPLISDG</sequence>
<evidence type="ECO:0000256" key="3">
    <source>
        <dbReference type="ARBA" id="ARBA00022490"/>
    </source>
</evidence>
<evidence type="ECO:0000256" key="1">
    <source>
        <dbReference type="ARBA" id="ARBA00004496"/>
    </source>
</evidence>
<keyword evidence="3 7" id="KW-0963">Cytoplasm</keyword>
<dbReference type="Proteomes" id="UP000662814">
    <property type="component" value="Chromosome"/>
</dbReference>
<protein>
    <recommendedName>
        <fullName evidence="7">Protein-L-isoaspartate O-methyltransferase</fullName>
        <ecNumber evidence="7">2.1.1.77</ecNumber>
    </recommendedName>
    <alternativeName>
        <fullName evidence="7">L-isoaspartyl protein carboxyl methyltransferase</fullName>
    </alternativeName>
    <alternativeName>
        <fullName evidence="7">Protein L-isoaspartyl methyltransferase</fullName>
    </alternativeName>
    <alternativeName>
        <fullName evidence="7">Protein-beta-aspartate methyltransferase</fullName>
        <shortName evidence="7">PIMT</shortName>
    </alternativeName>
</protein>
<dbReference type="CDD" id="cd02440">
    <property type="entry name" value="AdoMet_MTases"/>
    <property type="match status" value="1"/>
</dbReference>
<accession>A0ABX6YMN9</accession>
<dbReference type="NCBIfam" id="TIGR00080">
    <property type="entry name" value="pimt"/>
    <property type="match status" value="1"/>
</dbReference>
<dbReference type="Gene3D" id="3.40.50.150">
    <property type="entry name" value="Vaccinia Virus protein VP39"/>
    <property type="match status" value="1"/>
</dbReference>
<dbReference type="PANTHER" id="PTHR11579:SF0">
    <property type="entry name" value="PROTEIN-L-ISOASPARTATE(D-ASPARTATE) O-METHYLTRANSFERASE"/>
    <property type="match status" value="1"/>
</dbReference>
<dbReference type="PANTHER" id="PTHR11579">
    <property type="entry name" value="PROTEIN-L-ISOASPARTATE O-METHYLTRANSFERASE"/>
    <property type="match status" value="1"/>
</dbReference>
<dbReference type="NCBIfam" id="NF001453">
    <property type="entry name" value="PRK00312.1"/>
    <property type="match status" value="1"/>
</dbReference>
<dbReference type="EC" id="2.1.1.77" evidence="7"/>